<dbReference type="Gene3D" id="1.25.40.20">
    <property type="entry name" value="Ankyrin repeat-containing domain"/>
    <property type="match status" value="1"/>
</dbReference>
<accession>A0A6A1V2D4</accession>
<dbReference type="PANTHER" id="PTHR24128:SF24">
    <property type="entry name" value="ANKYRIN REPEAT PROTEIN"/>
    <property type="match status" value="1"/>
</dbReference>
<name>A0A6A1V2D4_9ROSI</name>
<evidence type="ECO:0000313" key="2">
    <source>
        <dbReference type="EMBL" id="KAB1206883.1"/>
    </source>
</evidence>
<dbReference type="AlphaFoldDB" id="A0A6A1V2D4"/>
<reference evidence="1 3" key="2">
    <citation type="journal article" date="2019" name="Plant Biotechnol. J.">
        <title>The red bayberry genome and genetic basis of sex determination.</title>
        <authorList>
            <person name="Jia H.M."/>
            <person name="Jia H.J."/>
            <person name="Cai Q.L."/>
            <person name="Wang Y."/>
            <person name="Zhao H.B."/>
            <person name="Yang W.F."/>
            <person name="Wang G.Y."/>
            <person name="Li Y.H."/>
            <person name="Zhan D.L."/>
            <person name="Shen Y.T."/>
            <person name="Niu Q.F."/>
            <person name="Chang L."/>
            <person name="Qiu J."/>
            <person name="Zhao L."/>
            <person name="Xie H.B."/>
            <person name="Fu W.Y."/>
            <person name="Jin J."/>
            <person name="Li X.W."/>
            <person name="Jiao Y."/>
            <person name="Zhou C.C."/>
            <person name="Tu T."/>
            <person name="Chai C.Y."/>
            <person name="Gao J.L."/>
            <person name="Fan L.J."/>
            <person name="van de Weg E."/>
            <person name="Wang J.Y."/>
            <person name="Gao Z.S."/>
        </authorList>
    </citation>
    <scope>NUCLEOTIDE SEQUENCE [LARGE SCALE GENOMIC DNA]</scope>
    <source>
        <tissue evidence="1">Leaves</tissue>
    </source>
</reference>
<reference evidence="1" key="1">
    <citation type="submission" date="2018-07" db="EMBL/GenBank/DDBJ databases">
        <authorList>
            <person name="Gao Z.-S."/>
            <person name="Jia H.-M."/>
            <person name="Jia H.-J."/>
            <person name="Cai Q.-L."/>
            <person name="Wang Y."/>
            <person name="Zhao H.-B."/>
        </authorList>
    </citation>
    <scope>NUCLEOTIDE SEQUENCE</scope>
    <source>
        <tissue evidence="1">Leaves</tissue>
    </source>
</reference>
<dbReference type="SUPFAM" id="SSF48403">
    <property type="entry name" value="Ankyrin repeat"/>
    <property type="match status" value="1"/>
</dbReference>
<dbReference type="OrthoDB" id="674805at2759"/>
<dbReference type="InterPro" id="IPR036770">
    <property type="entry name" value="Ankyrin_rpt-contain_sf"/>
</dbReference>
<evidence type="ECO:0000313" key="3">
    <source>
        <dbReference type="Proteomes" id="UP000516437"/>
    </source>
</evidence>
<protein>
    <submittedName>
        <fullName evidence="1">Uncharacterized protein</fullName>
    </submittedName>
</protein>
<organism evidence="1 3">
    <name type="scientific">Morella rubra</name>
    <name type="common">Chinese bayberry</name>
    <dbReference type="NCBI Taxonomy" id="262757"/>
    <lineage>
        <taxon>Eukaryota</taxon>
        <taxon>Viridiplantae</taxon>
        <taxon>Streptophyta</taxon>
        <taxon>Embryophyta</taxon>
        <taxon>Tracheophyta</taxon>
        <taxon>Spermatophyta</taxon>
        <taxon>Magnoliopsida</taxon>
        <taxon>eudicotyledons</taxon>
        <taxon>Gunneridae</taxon>
        <taxon>Pentapetalae</taxon>
        <taxon>rosids</taxon>
        <taxon>fabids</taxon>
        <taxon>Fagales</taxon>
        <taxon>Myricaceae</taxon>
        <taxon>Morella</taxon>
    </lineage>
</organism>
<comment type="caution">
    <text evidence="1">The sequence shown here is derived from an EMBL/GenBank/DDBJ whole genome shotgun (WGS) entry which is preliminary data.</text>
</comment>
<reference evidence="1" key="3">
    <citation type="submission" date="2019-09" db="EMBL/GenBank/DDBJ databases">
        <authorList>
            <person name="Gao Z."/>
        </authorList>
    </citation>
    <scope>NUCLEOTIDE SEQUENCE</scope>
    <source>
        <tissue evidence="1">Leaves</tissue>
    </source>
</reference>
<dbReference type="EMBL" id="RXIC02000025">
    <property type="protein sequence ID" value="KAB1206874.1"/>
    <property type="molecule type" value="Genomic_DNA"/>
</dbReference>
<gene>
    <name evidence="2" type="ORF">CJ030_MR7G008201</name>
    <name evidence="1" type="ORF">CJ030_MR7G008210</name>
</gene>
<keyword evidence="3" id="KW-1185">Reference proteome</keyword>
<proteinExistence type="predicted"/>
<dbReference type="PANTHER" id="PTHR24128">
    <property type="entry name" value="HOMEOBOX PROTEIN WARIAI"/>
    <property type="match status" value="1"/>
</dbReference>
<sequence length="141" mass="16374">MALAIFSGDSDKDLVRKKGKGGVTPFHYAVETGDVDVTTEFLKACPQSIIDFTNQRETALHLTLRNDNSVAFGRLKAWVRKATFARNRFRWLKKWLNWNDEDGKTVREIINSKRENGRAFRHPSFLQKYMIYANNEFSKIT</sequence>
<dbReference type="Proteomes" id="UP000516437">
    <property type="component" value="Chromosome 7"/>
</dbReference>
<dbReference type="EMBL" id="RXIC02000025">
    <property type="protein sequence ID" value="KAB1206883.1"/>
    <property type="molecule type" value="Genomic_DNA"/>
</dbReference>
<evidence type="ECO:0000313" key="1">
    <source>
        <dbReference type="EMBL" id="KAB1206874.1"/>
    </source>
</evidence>